<dbReference type="Pfam" id="PF25989">
    <property type="entry name" value="YknX_C"/>
    <property type="match status" value="1"/>
</dbReference>
<dbReference type="PANTHER" id="PTHR30469:SF33">
    <property type="entry name" value="SLR1207 PROTEIN"/>
    <property type="match status" value="1"/>
</dbReference>
<dbReference type="Pfam" id="PF25984">
    <property type="entry name" value="BSH_YknX"/>
    <property type="match status" value="1"/>
</dbReference>
<dbReference type="Proteomes" id="UP000284543">
    <property type="component" value="Unassembled WGS sequence"/>
</dbReference>
<dbReference type="AlphaFoldDB" id="A0A412Z8J3"/>
<feature type="transmembrane region" description="Helical" evidence="4">
    <location>
        <begin position="76"/>
        <end position="93"/>
    </location>
</feature>
<feature type="compositionally biased region" description="Basic residues" evidence="3">
    <location>
        <begin position="42"/>
        <end position="54"/>
    </location>
</feature>
<dbReference type="SUPFAM" id="SSF111369">
    <property type="entry name" value="HlyD-like secretion proteins"/>
    <property type="match status" value="1"/>
</dbReference>
<evidence type="ECO:0000259" key="5">
    <source>
        <dbReference type="Pfam" id="PF25984"/>
    </source>
</evidence>
<evidence type="ECO:0000313" key="8">
    <source>
        <dbReference type="EMBL" id="RGV76298.1"/>
    </source>
</evidence>
<dbReference type="EMBL" id="QRZM01000004">
    <property type="protein sequence ID" value="RGV76298.1"/>
    <property type="molecule type" value="Genomic_DNA"/>
</dbReference>
<feature type="domain" description="YknX-like beta-barrel" evidence="7">
    <location>
        <begin position="318"/>
        <end position="390"/>
    </location>
</feature>
<dbReference type="GO" id="GO:0015562">
    <property type="term" value="F:efflux transmembrane transporter activity"/>
    <property type="evidence" value="ECO:0007669"/>
    <property type="project" value="TreeGrafter"/>
</dbReference>
<organism evidence="8 9">
    <name type="scientific">Enterocloster bolteae</name>
    <dbReference type="NCBI Taxonomy" id="208479"/>
    <lineage>
        <taxon>Bacteria</taxon>
        <taxon>Bacillati</taxon>
        <taxon>Bacillota</taxon>
        <taxon>Clostridia</taxon>
        <taxon>Lachnospirales</taxon>
        <taxon>Lachnospiraceae</taxon>
        <taxon>Enterocloster</taxon>
    </lineage>
</organism>
<evidence type="ECO:0000313" key="9">
    <source>
        <dbReference type="Proteomes" id="UP000284543"/>
    </source>
</evidence>
<feature type="domain" description="YknX-like C-terminal permuted SH3-like" evidence="6">
    <location>
        <begin position="402"/>
        <end position="471"/>
    </location>
</feature>
<feature type="domain" description="YknX-like barrel-sandwich hybrid" evidence="5">
    <location>
        <begin position="139"/>
        <end position="309"/>
    </location>
</feature>
<dbReference type="InterPro" id="IPR006143">
    <property type="entry name" value="RND_pump_MFP"/>
</dbReference>
<dbReference type="Gene3D" id="2.40.30.170">
    <property type="match status" value="1"/>
</dbReference>
<dbReference type="InterPro" id="IPR058637">
    <property type="entry name" value="YknX-like_C"/>
</dbReference>
<keyword evidence="4" id="KW-0812">Transmembrane</keyword>
<reference evidence="8 9" key="1">
    <citation type="submission" date="2018-08" db="EMBL/GenBank/DDBJ databases">
        <title>A genome reference for cultivated species of the human gut microbiota.</title>
        <authorList>
            <person name="Zou Y."/>
            <person name="Xue W."/>
            <person name="Luo G."/>
        </authorList>
    </citation>
    <scope>NUCLEOTIDE SEQUENCE [LARGE SCALE GENOMIC DNA]</scope>
    <source>
        <strain evidence="8 9">AF14-18</strain>
    </source>
</reference>
<accession>A0A412Z8J3</accession>
<evidence type="ECO:0000256" key="2">
    <source>
        <dbReference type="SAM" id="Coils"/>
    </source>
</evidence>
<proteinExistence type="inferred from homology"/>
<evidence type="ECO:0000256" key="3">
    <source>
        <dbReference type="SAM" id="MobiDB-lite"/>
    </source>
</evidence>
<comment type="caution">
    <text evidence="8">The sequence shown here is derived from an EMBL/GenBank/DDBJ whole genome shotgun (WGS) entry which is preliminary data.</text>
</comment>
<keyword evidence="2" id="KW-0175">Coiled coil</keyword>
<dbReference type="RefSeq" id="WP_118018698.1">
    <property type="nucleotide sequence ID" value="NZ_CAUHGS010000024.1"/>
</dbReference>
<evidence type="ECO:0000256" key="1">
    <source>
        <dbReference type="ARBA" id="ARBA00009477"/>
    </source>
</evidence>
<dbReference type="GO" id="GO:1990281">
    <property type="term" value="C:efflux pump complex"/>
    <property type="evidence" value="ECO:0007669"/>
    <property type="project" value="TreeGrafter"/>
</dbReference>
<name>A0A412Z8J3_9FIRM</name>
<evidence type="ECO:0000256" key="4">
    <source>
        <dbReference type="SAM" id="Phobius"/>
    </source>
</evidence>
<dbReference type="PANTHER" id="PTHR30469">
    <property type="entry name" value="MULTIDRUG RESISTANCE PROTEIN MDTA"/>
    <property type="match status" value="1"/>
</dbReference>
<protein>
    <submittedName>
        <fullName evidence="8">Efflux RND transporter periplasmic adaptor subunit</fullName>
    </submittedName>
</protein>
<dbReference type="Pfam" id="PF25990">
    <property type="entry name" value="Beta-barrel_YknX"/>
    <property type="match status" value="1"/>
</dbReference>
<feature type="coiled-coil region" evidence="2">
    <location>
        <begin position="225"/>
        <end position="279"/>
    </location>
</feature>
<keyword evidence="4" id="KW-1133">Transmembrane helix</keyword>
<sequence>MGTEKKAGDLEEIQVLEGISESEEIDRRVEELMAPEEEVNGKKKKKKQKQKTGHRSSEGGFHPVRRFKGFSRKRKIITVLVLAAVVLFGFSRMSGGKKDLGIPVAVMPLAKQDVQEKLTVSGPVSGTDSVDVVSNIHAEITAMNVKEGDTVTKGQVLAVVDSTDLEREVQIAQNAYDLAVANKQEKDKEAALGYEKAVQDFQKASLDHSRNSQLFATGDISQMELEASANALNDARRQMEGYTVENGRGVADSSYGIQIQNAAFDLEKKKEELDNTQIKSTIDGTVVRVNSKVGQFADKVEDDKPILSIENLEQLELEIKVSEFSIGKVKVGQMATITADILDGETAEGEVVKISPTGEEKGGGSTERVIPTTIRVDGGSSKLIAGITAKAELLIREAKDVFVVPSSALFDDGEVTYIAIVQDMKVKRIPVTMGVDGDVVVEVIPTDGTVLEEGMQVITNPGPHLMDGAAVLITQ</sequence>
<dbReference type="InterPro" id="IPR058636">
    <property type="entry name" value="Beta-barrel_YknX"/>
</dbReference>
<feature type="region of interest" description="Disordered" evidence="3">
    <location>
        <begin position="26"/>
        <end position="64"/>
    </location>
</feature>
<gene>
    <name evidence="8" type="ORF">DWW02_13120</name>
</gene>
<dbReference type="Gene3D" id="2.40.50.100">
    <property type="match status" value="1"/>
</dbReference>
<dbReference type="InterPro" id="IPR058639">
    <property type="entry name" value="BSH_YknX-like"/>
</dbReference>
<evidence type="ECO:0000259" key="6">
    <source>
        <dbReference type="Pfam" id="PF25989"/>
    </source>
</evidence>
<keyword evidence="4" id="KW-0472">Membrane</keyword>
<dbReference type="NCBIfam" id="TIGR01730">
    <property type="entry name" value="RND_mfp"/>
    <property type="match status" value="1"/>
</dbReference>
<dbReference type="Gene3D" id="2.40.420.20">
    <property type="match status" value="1"/>
</dbReference>
<comment type="similarity">
    <text evidence="1">Belongs to the membrane fusion protein (MFP) (TC 8.A.1) family.</text>
</comment>
<evidence type="ECO:0000259" key="7">
    <source>
        <dbReference type="Pfam" id="PF25990"/>
    </source>
</evidence>